<organism evidence="2 3">
    <name type="scientific">Botryotinia narcissicola</name>
    <dbReference type="NCBI Taxonomy" id="278944"/>
    <lineage>
        <taxon>Eukaryota</taxon>
        <taxon>Fungi</taxon>
        <taxon>Dikarya</taxon>
        <taxon>Ascomycota</taxon>
        <taxon>Pezizomycotina</taxon>
        <taxon>Leotiomycetes</taxon>
        <taxon>Helotiales</taxon>
        <taxon>Sclerotiniaceae</taxon>
        <taxon>Botryotinia</taxon>
    </lineage>
</organism>
<feature type="compositionally biased region" description="Basic and acidic residues" evidence="1">
    <location>
        <begin position="118"/>
        <end position="127"/>
    </location>
</feature>
<accession>A0A4Z1HCZ0</accession>
<dbReference type="EMBL" id="PQXJ01000601">
    <property type="protein sequence ID" value="TGO46231.1"/>
    <property type="molecule type" value="Genomic_DNA"/>
</dbReference>
<evidence type="ECO:0000256" key="1">
    <source>
        <dbReference type="SAM" id="MobiDB-lite"/>
    </source>
</evidence>
<keyword evidence="3" id="KW-1185">Reference proteome</keyword>
<feature type="region of interest" description="Disordered" evidence="1">
    <location>
        <begin position="118"/>
        <end position="138"/>
    </location>
</feature>
<protein>
    <submittedName>
        <fullName evidence="2">Uncharacterized protein</fullName>
    </submittedName>
</protein>
<gene>
    <name evidence="2" type="ORF">BOTNAR_0601g00040</name>
</gene>
<name>A0A4Z1HCZ0_9HELO</name>
<proteinExistence type="predicted"/>
<evidence type="ECO:0000313" key="2">
    <source>
        <dbReference type="EMBL" id="TGO46231.1"/>
    </source>
</evidence>
<dbReference type="Proteomes" id="UP000297452">
    <property type="component" value="Unassembled WGS sequence"/>
</dbReference>
<dbReference type="AlphaFoldDB" id="A0A4Z1HCZ0"/>
<reference evidence="2 3" key="1">
    <citation type="submission" date="2017-12" db="EMBL/GenBank/DDBJ databases">
        <title>Comparative genomics of Botrytis spp.</title>
        <authorList>
            <person name="Valero-Jimenez C.A."/>
            <person name="Tapia P."/>
            <person name="Veloso J."/>
            <person name="Silva-Moreno E."/>
            <person name="Staats M."/>
            <person name="Valdes J.H."/>
            <person name="Van Kan J.A.L."/>
        </authorList>
    </citation>
    <scope>NUCLEOTIDE SEQUENCE [LARGE SCALE GENOMIC DNA]</scope>
    <source>
        <strain evidence="2 3">MUCL2120</strain>
    </source>
</reference>
<dbReference type="OrthoDB" id="3555609at2759"/>
<feature type="region of interest" description="Disordered" evidence="1">
    <location>
        <begin position="1"/>
        <end position="28"/>
    </location>
</feature>
<sequence>MEDERQAHLQAEHYKRQEKKEIQEAKMRAEEDRIKMAKMEETSTGIPCPVERYGDWRSRPFWVGVPDVVPSNYVDVRFLTEDQMWAAKERDRVVMIKRLMEKKCAMQRSLGLWEWRGESDESHRKDGWGSVRGSSESY</sequence>
<comment type="caution">
    <text evidence="2">The sequence shown here is derived from an EMBL/GenBank/DDBJ whole genome shotgun (WGS) entry which is preliminary data.</text>
</comment>
<evidence type="ECO:0000313" key="3">
    <source>
        <dbReference type="Proteomes" id="UP000297452"/>
    </source>
</evidence>